<reference evidence="2 3" key="1">
    <citation type="submission" date="2016-10" db="EMBL/GenBank/DDBJ databases">
        <authorList>
            <person name="de Groot N.N."/>
        </authorList>
    </citation>
    <scope>NUCLEOTIDE SEQUENCE [LARGE SCALE GENOMIC DNA]</scope>
    <source>
        <strain evidence="2 3">A-4</strain>
    </source>
</reference>
<gene>
    <name evidence="2" type="ORF">SAMN02910293_01430</name>
</gene>
<feature type="transmembrane region" description="Helical" evidence="1">
    <location>
        <begin position="7"/>
        <end position="28"/>
    </location>
</feature>
<evidence type="ECO:0000256" key="1">
    <source>
        <dbReference type="SAM" id="Phobius"/>
    </source>
</evidence>
<keyword evidence="1" id="KW-1133">Transmembrane helix</keyword>
<dbReference type="AlphaFoldDB" id="A0A1G6C6J2"/>
<dbReference type="STRING" id="439219.SAMN02910293_01430"/>
<keyword evidence="1" id="KW-0472">Membrane</keyword>
<protein>
    <submittedName>
        <fullName evidence="2">Conserved hypothetical integral membrane protein</fullName>
    </submittedName>
</protein>
<evidence type="ECO:0000313" key="2">
    <source>
        <dbReference type="EMBL" id="SDB28452.1"/>
    </source>
</evidence>
<keyword evidence="1" id="KW-0812">Transmembrane</keyword>
<accession>A0A1G6C6J2</accession>
<sequence>MEVLNQMVTMLSHFIFIAISYQLLATVIDWSKFVKLTDENIPKLRMLVLFMSIGLGYLVSHMVLELIQISQSLFFMFQ</sequence>
<dbReference type="Proteomes" id="UP000182508">
    <property type="component" value="Unassembled WGS sequence"/>
</dbReference>
<name>A0A1G6C6J2_9STRE</name>
<feature type="transmembrane region" description="Helical" evidence="1">
    <location>
        <begin position="48"/>
        <end position="67"/>
    </location>
</feature>
<dbReference type="InterPro" id="IPR009526">
    <property type="entry name" value="DUF1146"/>
</dbReference>
<proteinExistence type="predicted"/>
<dbReference type="RefSeq" id="WP_074486179.1">
    <property type="nucleotide sequence ID" value="NZ_FMXP01000018.1"/>
</dbReference>
<evidence type="ECO:0000313" key="3">
    <source>
        <dbReference type="Proteomes" id="UP000182508"/>
    </source>
</evidence>
<keyword evidence="3" id="KW-1185">Reference proteome</keyword>
<dbReference type="EMBL" id="FMXP01000018">
    <property type="protein sequence ID" value="SDB28452.1"/>
    <property type="molecule type" value="Genomic_DNA"/>
</dbReference>
<dbReference type="NCBIfam" id="TIGR02327">
    <property type="entry name" value="int_mem_ywzB"/>
    <property type="match status" value="1"/>
</dbReference>
<dbReference type="Pfam" id="PF06612">
    <property type="entry name" value="DUF1146"/>
    <property type="match status" value="1"/>
</dbReference>
<organism evidence="2 3">
    <name type="scientific">Streptococcus henryi</name>
    <dbReference type="NCBI Taxonomy" id="439219"/>
    <lineage>
        <taxon>Bacteria</taxon>
        <taxon>Bacillati</taxon>
        <taxon>Bacillota</taxon>
        <taxon>Bacilli</taxon>
        <taxon>Lactobacillales</taxon>
        <taxon>Streptococcaceae</taxon>
        <taxon>Streptococcus</taxon>
    </lineage>
</organism>